<dbReference type="GO" id="GO:0016787">
    <property type="term" value="F:hydrolase activity"/>
    <property type="evidence" value="ECO:0007669"/>
    <property type="project" value="InterPro"/>
</dbReference>
<accession>A0A5K1INF7</accession>
<dbReference type="EMBL" id="CABWIH010000033">
    <property type="protein sequence ID" value="VWL94105.1"/>
    <property type="molecule type" value="Genomic_DNA"/>
</dbReference>
<dbReference type="Gene3D" id="3.60.21.10">
    <property type="match status" value="1"/>
</dbReference>
<reference evidence="2 3" key="1">
    <citation type="submission" date="2019-10" db="EMBL/GenBank/DDBJ databases">
        <authorList>
            <person name="Wolf R A."/>
        </authorList>
    </citation>
    <scope>NUCLEOTIDE SEQUENCE [LARGE SCALE GENOMIC DNA]</scope>
    <source>
        <strain evidence="2">Collinsella_aerofaciens_AK_138A</strain>
    </source>
</reference>
<dbReference type="InterPro" id="IPR029052">
    <property type="entry name" value="Metallo-depent_PP-like"/>
</dbReference>
<dbReference type="RefSeq" id="WP_152077645.1">
    <property type="nucleotide sequence ID" value="NZ_CABWIH010000033.1"/>
</dbReference>
<evidence type="ECO:0000259" key="1">
    <source>
        <dbReference type="Pfam" id="PF00149"/>
    </source>
</evidence>
<dbReference type="SUPFAM" id="SSF56300">
    <property type="entry name" value="Metallo-dependent phosphatases"/>
    <property type="match status" value="1"/>
</dbReference>
<organism evidence="2 3">
    <name type="scientific">Collinsella aerofaciens</name>
    <dbReference type="NCBI Taxonomy" id="74426"/>
    <lineage>
        <taxon>Bacteria</taxon>
        <taxon>Bacillati</taxon>
        <taxon>Actinomycetota</taxon>
        <taxon>Coriobacteriia</taxon>
        <taxon>Coriobacteriales</taxon>
        <taxon>Coriobacteriaceae</taxon>
        <taxon>Collinsella</taxon>
    </lineage>
</organism>
<name>A0A5K1INF7_9ACTN</name>
<gene>
    <name evidence="2" type="ORF">LMKDKBCB_01658</name>
</gene>
<dbReference type="Proteomes" id="UP000330807">
    <property type="component" value="Unassembled WGS sequence"/>
</dbReference>
<dbReference type="AlphaFoldDB" id="A0A5K1INF7"/>
<dbReference type="InterPro" id="IPR004843">
    <property type="entry name" value="Calcineurin-like_PHP"/>
</dbReference>
<sequence length="260" mass="30055">MSIFVTGDVHGIAEYGASRFSSRAWPLGRTLTRDEVVIVAGDFGFIWSGSNTDKYWLDWFESKPWTTCFVDGNHENHHLLAGLPMRGWNGGLVHEARPHVLHLMRGEVFDIAGSTVLAMGGAASHDKQWRREGKTWWPEEMPSESEMSHCRASLDRVGWKVDYVVTHEAPVDLADELCMERNREFYDDSLQAFLGELDGRIDYRTWFFGHYHDDEWRDEKHRLIYQDIVPIEARRPDGFGEARASIPSKSVRRPRDLVYQ</sequence>
<dbReference type="Pfam" id="PF00149">
    <property type="entry name" value="Metallophos"/>
    <property type="match status" value="1"/>
</dbReference>
<feature type="domain" description="Calcineurin-like phosphoesterase" evidence="1">
    <location>
        <begin position="1"/>
        <end position="213"/>
    </location>
</feature>
<evidence type="ECO:0000313" key="3">
    <source>
        <dbReference type="Proteomes" id="UP000330807"/>
    </source>
</evidence>
<proteinExistence type="predicted"/>
<protein>
    <recommendedName>
        <fullName evidence="1">Calcineurin-like phosphoesterase domain-containing protein</fullName>
    </recommendedName>
</protein>
<evidence type="ECO:0000313" key="2">
    <source>
        <dbReference type="EMBL" id="VWL94105.1"/>
    </source>
</evidence>